<dbReference type="OrthoDB" id="513574at2759"/>
<keyword evidence="2" id="KW-1133">Transmembrane helix</keyword>
<proteinExistence type="predicted"/>
<dbReference type="InterPro" id="IPR021788">
    <property type="entry name" value="CPP1-like"/>
</dbReference>
<keyword evidence="2" id="KW-0472">Membrane</keyword>
<dbReference type="GO" id="GO:0031969">
    <property type="term" value="C:chloroplast membrane"/>
    <property type="evidence" value="ECO:0007669"/>
    <property type="project" value="TreeGrafter"/>
</dbReference>
<accession>K8EC70</accession>
<evidence type="ECO:0000256" key="1">
    <source>
        <dbReference type="SAM" id="MobiDB-lite"/>
    </source>
</evidence>
<dbReference type="GeneID" id="19016986"/>
<name>K8EC70_9CHLO</name>
<feature type="region of interest" description="Disordered" evidence="1">
    <location>
        <begin position="49"/>
        <end position="90"/>
    </location>
</feature>
<keyword evidence="4" id="KW-1185">Reference proteome</keyword>
<feature type="transmembrane region" description="Helical" evidence="2">
    <location>
        <begin position="250"/>
        <end position="269"/>
    </location>
</feature>
<reference evidence="3 4" key="1">
    <citation type="submission" date="2011-10" db="EMBL/GenBank/DDBJ databases">
        <authorList>
            <person name="Genoscope - CEA"/>
        </authorList>
    </citation>
    <scope>NUCLEOTIDE SEQUENCE [LARGE SCALE GENOMIC DNA]</scope>
    <source>
        <strain evidence="3 4">RCC 1105</strain>
    </source>
</reference>
<gene>
    <name evidence="3" type="ORF">Bathy03g04490</name>
</gene>
<sequence>MRTFVVASSSKPSSSFTSRAYSSTRVNATSTSSRDKMFKTTNNFSCRSFSRGRYQQQQKQNNRRKKRLIVTPIRSEMGEGGEKSPAESSTPYDYEGALLFLGLKPEATSEEIVKAKNDVLAQFPDDEEKRQQVDAAYDVLLLRSFTKRTSGQGVDEKVKYADVLTPIQEIKRNIPQGVKDASSALPGMPVFEVGSKDILTQSGVVFGALFLWVLAQGVSNPPGFDNPPGLQTAIAVCASIYLMNKRNVVLSRAVGITVAMLTIGCLVGGGVENILRVDIVPLGGLSSPSAVVTEFGILALFVAASSLY</sequence>
<evidence type="ECO:0000313" key="3">
    <source>
        <dbReference type="EMBL" id="CCO15582.1"/>
    </source>
</evidence>
<feature type="compositionally biased region" description="Basic and acidic residues" evidence="1">
    <location>
        <begin position="76"/>
        <end position="85"/>
    </location>
</feature>
<feature type="region of interest" description="Disordered" evidence="1">
    <location>
        <begin position="1"/>
        <end position="35"/>
    </location>
</feature>
<dbReference type="EMBL" id="FO082276">
    <property type="protein sequence ID" value="CCO15582.1"/>
    <property type="molecule type" value="Genomic_DNA"/>
</dbReference>
<dbReference type="RefSeq" id="XP_007514145.1">
    <property type="nucleotide sequence ID" value="XM_007514083.1"/>
</dbReference>
<evidence type="ECO:0000256" key="2">
    <source>
        <dbReference type="SAM" id="Phobius"/>
    </source>
</evidence>
<evidence type="ECO:0000313" key="4">
    <source>
        <dbReference type="Proteomes" id="UP000198341"/>
    </source>
</evidence>
<feature type="transmembrane region" description="Helical" evidence="2">
    <location>
        <begin position="289"/>
        <end position="307"/>
    </location>
</feature>
<dbReference type="Pfam" id="PF11833">
    <property type="entry name" value="CPP1-like"/>
    <property type="match status" value="1"/>
</dbReference>
<dbReference type="PANTHER" id="PTHR33372">
    <property type="match status" value="1"/>
</dbReference>
<dbReference type="KEGG" id="bpg:Bathy03g04490"/>
<protein>
    <submittedName>
        <fullName evidence="3">Uncharacterized protein</fullName>
    </submittedName>
</protein>
<dbReference type="PANTHER" id="PTHR33372:SF10">
    <property type="entry name" value="OS03G0137300 PROTEIN"/>
    <property type="match status" value="1"/>
</dbReference>
<keyword evidence="2" id="KW-0812">Transmembrane</keyword>
<feature type="compositionally biased region" description="Low complexity" evidence="1">
    <location>
        <begin position="8"/>
        <end position="25"/>
    </location>
</feature>
<dbReference type="STRING" id="41875.K8EC70"/>
<dbReference type="AlphaFoldDB" id="K8EC70"/>
<organism evidence="3 4">
    <name type="scientific">Bathycoccus prasinos</name>
    <dbReference type="NCBI Taxonomy" id="41875"/>
    <lineage>
        <taxon>Eukaryota</taxon>
        <taxon>Viridiplantae</taxon>
        <taxon>Chlorophyta</taxon>
        <taxon>Mamiellophyceae</taxon>
        <taxon>Mamiellales</taxon>
        <taxon>Bathycoccaceae</taxon>
        <taxon>Bathycoccus</taxon>
    </lineage>
</organism>
<dbReference type="Proteomes" id="UP000198341">
    <property type="component" value="Chromosome 3"/>
</dbReference>
<dbReference type="eggNOG" id="KOG0017">
    <property type="taxonomic scope" value="Eukaryota"/>
</dbReference>